<proteinExistence type="predicted"/>
<sequence length="40" mass="4750">MIKYLLKIKTQMVCDINVDVHSFGCPLTPVRFHLFMHFIL</sequence>
<dbReference type="EMBL" id="MN695281">
    <property type="protein sequence ID" value="QGY72732.1"/>
    <property type="molecule type" value="Genomic_DNA"/>
</dbReference>
<reference evidence="1" key="1">
    <citation type="journal article" date="2020" name="ACS Chem. Biol.">
        <title>Genome Mining and Heterologous Expression Reveal Two Distinct Families of Lasso Peptides Highly Conserved in Endofungal Bacteria.</title>
        <authorList>
            <person name="Bratovanov E.V."/>
            <person name="Ishida K."/>
            <person name="Heinze B."/>
            <person name="Pidot S.J."/>
            <person name="Stinear T.P."/>
            <person name="Hegemann J.D."/>
            <person name="Marahiel M.A."/>
            <person name="Hertweck C."/>
        </authorList>
    </citation>
    <scope>NUCLEOTIDE SEQUENCE</scope>
    <source>
        <strain evidence="1">B2</strain>
    </source>
</reference>
<protein>
    <submittedName>
        <fullName evidence="1">Uncharacterized protein</fullName>
    </submittedName>
</protein>
<evidence type="ECO:0000313" key="1">
    <source>
        <dbReference type="EMBL" id="QGY72732.1"/>
    </source>
</evidence>
<organism evidence="1">
    <name type="scientific">Mycetohabitans sp</name>
    <dbReference type="NCBI Taxonomy" id="2571162"/>
    <lineage>
        <taxon>Bacteria</taxon>
        <taxon>Pseudomonadati</taxon>
        <taxon>Pseudomonadota</taxon>
        <taxon>Betaproteobacteria</taxon>
        <taxon>Burkholderiales</taxon>
        <taxon>Burkholderiaceae</taxon>
        <taxon>Mycetohabitans</taxon>
    </lineage>
</organism>
<accession>A0A6B9HD95</accession>
<dbReference type="AlphaFoldDB" id="A0A6B9HD95"/>
<name>A0A6B9HD95_9BURK</name>